<comment type="caution">
    <text evidence="1">The sequence shown here is derived from an EMBL/GenBank/DDBJ whole genome shotgun (WGS) entry which is preliminary data.</text>
</comment>
<sequence length="81" mass="9250">MLNTLMNSLKQAKKLDQSVDKYTMLINEKSETEGVLCFVPLDGRKEIKVLLPAPYHQDLLASSEIFTYKQLLSHKEAIVLK</sequence>
<reference evidence="1 2" key="1">
    <citation type="journal article" date="2013" name="Genome Announc.">
        <title>The Draft Genome Sequence of Sphingomonas paucimobilis Strain HER1398 (Proteobacteria), Host to the Giant PAU Phage, Indicates That It Is a Member of the Genus Sphingobacterium (Bacteroidetes).</title>
        <authorList>
            <person name="White R.A.III."/>
            <person name="Suttle C.A."/>
        </authorList>
    </citation>
    <scope>NUCLEOTIDE SEQUENCE [LARGE SCALE GENOMIC DNA]</scope>
    <source>
        <strain evidence="1 2">HER1398</strain>
    </source>
</reference>
<dbReference type="STRING" id="1346330.M472_21060"/>
<evidence type="ECO:0000313" key="2">
    <source>
        <dbReference type="Proteomes" id="UP000016584"/>
    </source>
</evidence>
<protein>
    <submittedName>
        <fullName evidence="1">Uncharacterized protein</fullName>
    </submittedName>
</protein>
<dbReference type="Proteomes" id="UP000016584">
    <property type="component" value="Unassembled WGS sequence"/>
</dbReference>
<gene>
    <name evidence="1" type="ORF">M472_21060</name>
</gene>
<dbReference type="AlphaFoldDB" id="U2HHL6"/>
<keyword evidence="2" id="KW-1185">Reference proteome</keyword>
<name>U2HHL6_9SPHI</name>
<proteinExistence type="predicted"/>
<evidence type="ECO:0000313" key="1">
    <source>
        <dbReference type="EMBL" id="ERJ61246.1"/>
    </source>
</evidence>
<dbReference type="EMBL" id="ATDL01000002">
    <property type="protein sequence ID" value="ERJ61246.1"/>
    <property type="molecule type" value="Genomic_DNA"/>
</dbReference>
<dbReference type="PATRIC" id="fig|1346330.5.peg.176"/>
<organism evidence="1 2">
    <name type="scientific">Sphingobacterium paucimobilis HER1398</name>
    <dbReference type="NCBI Taxonomy" id="1346330"/>
    <lineage>
        <taxon>Bacteria</taxon>
        <taxon>Pseudomonadati</taxon>
        <taxon>Bacteroidota</taxon>
        <taxon>Sphingobacteriia</taxon>
        <taxon>Sphingobacteriales</taxon>
        <taxon>Sphingobacteriaceae</taxon>
        <taxon>Sphingobacterium</taxon>
    </lineage>
</organism>
<accession>U2HHL6</accession>